<protein>
    <recommendedName>
        <fullName evidence="2">Hint domain-containing protein</fullName>
    </recommendedName>
</protein>
<dbReference type="Gene3D" id="2.170.16.10">
    <property type="entry name" value="Hedgehog/Intein (Hint) domain"/>
    <property type="match status" value="1"/>
</dbReference>
<gene>
    <name evidence="3" type="ORF">LCGC14_0643010</name>
</gene>
<feature type="region of interest" description="Disordered" evidence="1">
    <location>
        <begin position="790"/>
        <end position="809"/>
    </location>
</feature>
<proteinExistence type="predicted"/>
<dbReference type="InterPro" id="IPR036844">
    <property type="entry name" value="Hint_dom_sf"/>
</dbReference>
<evidence type="ECO:0000259" key="2">
    <source>
        <dbReference type="SMART" id="SM00306"/>
    </source>
</evidence>
<dbReference type="InterPro" id="IPR006141">
    <property type="entry name" value="Intein_N"/>
</dbReference>
<dbReference type="PROSITE" id="PS50817">
    <property type="entry name" value="INTEIN_N_TER"/>
    <property type="match status" value="1"/>
</dbReference>
<evidence type="ECO:0000313" key="3">
    <source>
        <dbReference type="EMBL" id="KKN49411.1"/>
    </source>
</evidence>
<dbReference type="Gene3D" id="3.30.420.280">
    <property type="match status" value="1"/>
</dbReference>
<name>A0A0F9TK74_9ZZZZ</name>
<feature type="domain" description="Hint" evidence="2">
    <location>
        <begin position="81"/>
        <end position="175"/>
    </location>
</feature>
<dbReference type="SMART" id="SM00306">
    <property type="entry name" value="HintN"/>
    <property type="match status" value="1"/>
</dbReference>
<dbReference type="GO" id="GO:0016539">
    <property type="term" value="P:intein-mediated protein splicing"/>
    <property type="evidence" value="ECO:0007669"/>
    <property type="project" value="InterPro"/>
</dbReference>
<dbReference type="SUPFAM" id="SSF51294">
    <property type="entry name" value="Hedgehog/intein (Hint) domain"/>
    <property type="match status" value="1"/>
</dbReference>
<dbReference type="InterPro" id="IPR003587">
    <property type="entry name" value="Hint_dom_N"/>
</dbReference>
<sequence length="809" mass="92614">MARKATKYYTKKMTTAQIEAEEKRVKLKLIENLEWENDYQKKNPIYFFDAEGRPGPNPRQKDIIEAWLDPFYKTFTFTGGERCLGSETKIYDPVKKENIEISEIQNDFNVLAWDGKKLVIAYAMKPFKKYPVETIYEIELSSRKSFTASAGHRILTPFGYRAISELRPGYVVGPHQSNLESFPSIPPSGVRNWQNTAQGFQSDCQSEPFYDEQPHPVQDNGQYDFPLQGDALKHIFPLVFGHSDGQDNRQDNIRLCQLFPHLSIQGGPGQACSHMAETLSHVSCRSSKRVDFRNLSDLLPIYEYVSQSLSSDGFSRSANRASCTCYSRDSTCDSPLGENDAGSSSFISSIKPIREDVKYDFHVPVFNNYYAGGAIHHNSGKTTILTLIGLSVMWGEYPWDNKDSRKGGPTKLSHLFTHNKPRKIRYIGQDWKEHIQDVVIPALELWWPNDREVKRKGNGIIPDAEWIDVKTGSSLTILSNNQKPRVHRGWEGDLILYDEPPGREIYIANARGLVDRRGREFIAATLLEEPWINQTIIKKRLDDGRPDPSVFNTHIQSRENVGYGITQEGLDEYANKLDPTERKSRLEGVPSYLEGIIYSDFKRDVHLIERFELPYDYVIDISIDTHPREKQAVLFTATSPMNEKFVFEEIWDNGDGKWIGGEILKCLEHYKIDSGRVNRVICDPLAKGDANNTNTVFDNIQMVLYSKGIALETASKDLKSGIIKVKEYLKGPNNKPSIFFFNDLIRTLFEIEGYMWDKETAKPVDKDDHMMENLYRILLLDTQWYDATEYEQGEDEHEGDRGRSAVGGY</sequence>
<reference evidence="3" key="1">
    <citation type="journal article" date="2015" name="Nature">
        <title>Complex archaea that bridge the gap between prokaryotes and eukaryotes.</title>
        <authorList>
            <person name="Spang A."/>
            <person name="Saw J.H."/>
            <person name="Jorgensen S.L."/>
            <person name="Zaremba-Niedzwiedzka K."/>
            <person name="Martijn J."/>
            <person name="Lind A.E."/>
            <person name="van Eijk R."/>
            <person name="Schleper C."/>
            <person name="Guy L."/>
            <person name="Ettema T.J."/>
        </authorList>
    </citation>
    <scope>NUCLEOTIDE SEQUENCE</scope>
</reference>
<dbReference type="AlphaFoldDB" id="A0A0F9TK74"/>
<comment type="caution">
    <text evidence="3">The sequence shown here is derived from an EMBL/GenBank/DDBJ whole genome shotgun (WGS) entry which is preliminary data.</text>
</comment>
<dbReference type="EMBL" id="LAZR01001169">
    <property type="protein sequence ID" value="KKN49411.1"/>
    <property type="molecule type" value="Genomic_DNA"/>
</dbReference>
<evidence type="ECO:0000256" key="1">
    <source>
        <dbReference type="SAM" id="MobiDB-lite"/>
    </source>
</evidence>
<accession>A0A0F9TK74</accession>
<organism evidence="3">
    <name type="scientific">marine sediment metagenome</name>
    <dbReference type="NCBI Taxonomy" id="412755"/>
    <lineage>
        <taxon>unclassified sequences</taxon>
        <taxon>metagenomes</taxon>
        <taxon>ecological metagenomes</taxon>
    </lineage>
</organism>